<name>A0A7S0YCC8_9STRA</name>
<protein>
    <submittedName>
        <fullName evidence="2">Uncharacterized protein</fullName>
    </submittedName>
</protein>
<sequence>MKFYYSAIFALLSSATAFAPASKQSVQTSLQSTSSRGEFMKQIATSFVVAGGLSTLAPEAANAGWATGPGSGVIDPKDSIVDDEIFKTAPVQKALKAVKKYSSIVAEMKKALSANSQIDLKPVIRKEFEFAALRADLNTFNTAFDEDTQRGTDRLIRVILQDLNELEVANAQKDGIPRSDIRLAKMNGKLDKLENAFNTLLKFSPAAVEIKAPEPEPEPVVEATTSEAV</sequence>
<dbReference type="GO" id="GO:0005509">
    <property type="term" value="F:calcium ion binding"/>
    <property type="evidence" value="ECO:0007669"/>
    <property type="project" value="InterPro"/>
</dbReference>
<dbReference type="Pfam" id="PF05757">
    <property type="entry name" value="PsbQ"/>
    <property type="match status" value="1"/>
</dbReference>
<dbReference type="AlphaFoldDB" id="A0A7S0YCC8"/>
<organism evidence="2">
    <name type="scientific">Pseudo-nitzschia delicatissima</name>
    <dbReference type="NCBI Taxonomy" id="44447"/>
    <lineage>
        <taxon>Eukaryota</taxon>
        <taxon>Sar</taxon>
        <taxon>Stramenopiles</taxon>
        <taxon>Ochrophyta</taxon>
        <taxon>Bacillariophyta</taxon>
        <taxon>Bacillariophyceae</taxon>
        <taxon>Bacillariophycidae</taxon>
        <taxon>Bacillariales</taxon>
        <taxon>Bacillariaceae</taxon>
        <taxon>Pseudo-nitzschia</taxon>
    </lineage>
</organism>
<evidence type="ECO:0000313" key="2">
    <source>
        <dbReference type="EMBL" id="CAD8762554.1"/>
    </source>
</evidence>
<feature type="signal peptide" evidence="1">
    <location>
        <begin position="1"/>
        <end position="17"/>
    </location>
</feature>
<evidence type="ECO:0000256" key="1">
    <source>
        <dbReference type="SAM" id="SignalP"/>
    </source>
</evidence>
<feature type="chain" id="PRO_5030957402" evidence="1">
    <location>
        <begin position="18"/>
        <end position="229"/>
    </location>
</feature>
<proteinExistence type="predicted"/>
<dbReference type="GO" id="GO:0019898">
    <property type="term" value="C:extrinsic component of membrane"/>
    <property type="evidence" value="ECO:0007669"/>
    <property type="project" value="InterPro"/>
</dbReference>
<reference evidence="2" key="1">
    <citation type="submission" date="2021-01" db="EMBL/GenBank/DDBJ databases">
        <authorList>
            <person name="Corre E."/>
            <person name="Pelletier E."/>
            <person name="Niang G."/>
            <person name="Scheremetjew M."/>
            <person name="Finn R."/>
            <person name="Kale V."/>
            <person name="Holt S."/>
            <person name="Cochrane G."/>
            <person name="Meng A."/>
            <person name="Brown T."/>
            <person name="Cohen L."/>
        </authorList>
    </citation>
    <scope>NUCLEOTIDE SEQUENCE</scope>
    <source>
        <strain evidence="2">UNC1205</strain>
    </source>
</reference>
<keyword evidence="1" id="KW-0732">Signal</keyword>
<dbReference type="InterPro" id="IPR008797">
    <property type="entry name" value="PSII_PsbQ"/>
</dbReference>
<dbReference type="GO" id="GO:0009523">
    <property type="term" value="C:photosystem II"/>
    <property type="evidence" value="ECO:0007669"/>
    <property type="project" value="InterPro"/>
</dbReference>
<dbReference type="GO" id="GO:0015979">
    <property type="term" value="P:photosynthesis"/>
    <property type="evidence" value="ECO:0007669"/>
    <property type="project" value="InterPro"/>
</dbReference>
<dbReference type="EMBL" id="HBFL01003642">
    <property type="protein sequence ID" value="CAD8762554.1"/>
    <property type="molecule type" value="Transcribed_RNA"/>
</dbReference>
<gene>
    <name evidence="2" type="ORF">PDEL1432_LOCUS2594</name>
</gene>
<accession>A0A7S0YCC8</accession>